<dbReference type="PANTHER" id="PTHR33194:SF4">
    <property type="entry name" value="CCHC-TYPE DOMAIN-CONTAINING PROTEIN"/>
    <property type="match status" value="1"/>
</dbReference>
<comment type="caution">
    <text evidence="2">The sequence shown here is derived from an EMBL/GenBank/DDBJ whole genome shotgun (WGS) entry which is preliminary data.</text>
</comment>
<proteinExistence type="predicted"/>
<dbReference type="SUPFAM" id="SSF57756">
    <property type="entry name" value="Retrovirus zinc finger-like domains"/>
    <property type="match status" value="1"/>
</dbReference>
<name>A0A8J2S2U2_9CRUS</name>
<reference evidence="2" key="1">
    <citation type="submission" date="2021-11" db="EMBL/GenBank/DDBJ databases">
        <authorList>
            <person name="Schell T."/>
        </authorList>
    </citation>
    <scope>NUCLEOTIDE SEQUENCE</scope>
    <source>
        <strain evidence="2">M5</strain>
    </source>
</reference>
<dbReference type="PANTHER" id="PTHR33194">
    <property type="entry name" value="ZINC KNUCKLE DOMAINCONTAINING PROTEIN"/>
    <property type="match status" value="1"/>
</dbReference>
<protein>
    <recommendedName>
        <fullName evidence="4">CCHC-type domain-containing protein</fullName>
    </recommendedName>
</protein>
<evidence type="ECO:0000313" key="2">
    <source>
        <dbReference type="EMBL" id="CAH0110234.1"/>
    </source>
</evidence>
<dbReference type="EMBL" id="CAKKLH010000301">
    <property type="protein sequence ID" value="CAH0110234.1"/>
    <property type="molecule type" value="Genomic_DNA"/>
</dbReference>
<accession>A0A8J2S2U2</accession>
<sequence>MLTFSSELRRSASASAIILPVADQTSSSSSEDDDDLQRPASLIVPHNIVPAGAMAAQRKFAISPPTFSAKPGENAQDWMERYELVGRYNHWDAAEMRANFVMYLEATARKWFLFTNVPADWEDQVAVAATATVAAIPFVAGLRTVFLQEFRQDNFALIQEAKLRKRFQKENEDTTSYYYDVLHMCHVINPAMTQTQILEHLYNGLRRSSVKKIYPLKPRTCAEFLELVKIHTETTILLDKRSWEGRDDPVPPTAAISMVREEKSTWQKNLNLEKNLMELQKTIEDFKTPKKFDWNSPIVTSRRPTNERRECYFCKKLGHIARFCHDNPQSPNFKGNQRNGTPRYQQGHPNKGLQVNNLQEHSYYEETPNKQSAFQDELPLNNLAFQKQELNVNIPCLTLNTSKLITETVQCGDMIVKAVVDTGAVITVVSPKLLACTKFQMTTWEGPRIIMAN</sequence>
<dbReference type="AlphaFoldDB" id="A0A8J2S2U2"/>
<dbReference type="GO" id="GO:0008270">
    <property type="term" value="F:zinc ion binding"/>
    <property type="evidence" value="ECO:0007669"/>
    <property type="project" value="InterPro"/>
</dbReference>
<keyword evidence="3" id="KW-1185">Reference proteome</keyword>
<dbReference type="Gene3D" id="4.10.60.10">
    <property type="entry name" value="Zinc finger, CCHC-type"/>
    <property type="match status" value="1"/>
</dbReference>
<gene>
    <name evidence="2" type="ORF">DGAL_LOCUS13789</name>
</gene>
<dbReference type="Proteomes" id="UP000789390">
    <property type="component" value="Unassembled WGS sequence"/>
</dbReference>
<dbReference type="GO" id="GO:0003676">
    <property type="term" value="F:nucleic acid binding"/>
    <property type="evidence" value="ECO:0007669"/>
    <property type="project" value="InterPro"/>
</dbReference>
<dbReference type="InterPro" id="IPR036875">
    <property type="entry name" value="Znf_CCHC_sf"/>
</dbReference>
<evidence type="ECO:0000256" key="1">
    <source>
        <dbReference type="SAM" id="MobiDB-lite"/>
    </source>
</evidence>
<dbReference type="OrthoDB" id="10037266at2759"/>
<organism evidence="2 3">
    <name type="scientific">Daphnia galeata</name>
    <dbReference type="NCBI Taxonomy" id="27404"/>
    <lineage>
        <taxon>Eukaryota</taxon>
        <taxon>Metazoa</taxon>
        <taxon>Ecdysozoa</taxon>
        <taxon>Arthropoda</taxon>
        <taxon>Crustacea</taxon>
        <taxon>Branchiopoda</taxon>
        <taxon>Diplostraca</taxon>
        <taxon>Cladocera</taxon>
        <taxon>Anomopoda</taxon>
        <taxon>Daphniidae</taxon>
        <taxon>Daphnia</taxon>
    </lineage>
</organism>
<feature type="region of interest" description="Disordered" evidence="1">
    <location>
        <begin position="328"/>
        <end position="350"/>
    </location>
</feature>
<evidence type="ECO:0000313" key="3">
    <source>
        <dbReference type="Proteomes" id="UP000789390"/>
    </source>
</evidence>
<evidence type="ECO:0008006" key="4">
    <source>
        <dbReference type="Google" id="ProtNLM"/>
    </source>
</evidence>